<dbReference type="Gene3D" id="3.40.50.720">
    <property type="entry name" value="NAD(P)-binding Rossmann-like Domain"/>
    <property type="match status" value="1"/>
</dbReference>
<evidence type="ECO:0000256" key="2">
    <source>
        <dbReference type="RuleBase" id="RU000363"/>
    </source>
</evidence>
<accession>A0AAE3W8T1</accession>
<dbReference type="PRINTS" id="PR00081">
    <property type="entry name" value="GDHRDH"/>
</dbReference>
<name>A0AAE3W8T1_9ACTN</name>
<dbReference type="EMBL" id="JAUSUZ010000001">
    <property type="protein sequence ID" value="MDQ0371352.1"/>
    <property type="molecule type" value="Genomic_DNA"/>
</dbReference>
<evidence type="ECO:0000313" key="4">
    <source>
        <dbReference type="Proteomes" id="UP001240236"/>
    </source>
</evidence>
<dbReference type="InterPro" id="IPR051911">
    <property type="entry name" value="SDR_oxidoreductase"/>
</dbReference>
<dbReference type="Pfam" id="PF00106">
    <property type="entry name" value="adh_short"/>
    <property type="match status" value="1"/>
</dbReference>
<gene>
    <name evidence="3" type="ORF">J2S42_008021</name>
</gene>
<dbReference type="PRINTS" id="PR00080">
    <property type="entry name" value="SDRFAMILY"/>
</dbReference>
<sequence length="284" mass="29656">MGDTRVVLVTGAGTGFGRLAVEALAARGHTVFAAMRDVEGRNRPAAEKLAAVARVIELDVTDQDAATRAVETVVGTAGRLDVVINNAGQVFAGPVEAYTAEEVLRQLDVNVLGALRVNRAALPHLRVRGRGLLIQVSSTSDRVTVPFTGLYSASKAALASLTEAWRYELAGSGVESVSLEAAPHTTELGAKGTMPADAARLEPYLPALGAFMTDLITRQQEQDGDPQPVADALVRLVEAADGTRPHRTVVGPAVQVAALDDLNRAAAEAARIVGADMGIAAHMR</sequence>
<comment type="similarity">
    <text evidence="1 2">Belongs to the short-chain dehydrogenases/reductases (SDR) family.</text>
</comment>
<reference evidence="3 4" key="1">
    <citation type="submission" date="2023-07" db="EMBL/GenBank/DDBJ databases">
        <title>Sequencing the genomes of 1000 actinobacteria strains.</title>
        <authorList>
            <person name="Klenk H.-P."/>
        </authorList>
    </citation>
    <scope>NUCLEOTIDE SEQUENCE [LARGE SCALE GENOMIC DNA]</scope>
    <source>
        <strain evidence="3 4">DSM 44709</strain>
    </source>
</reference>
<dbReference type="InterPro" id="IPR020904">
    <property type="entry name" value="Sc_DH/Rdtase_CS"/>
</dbReference>
<protein>
    <submittedName>
        <fullName evidence="3">NAD(P)-dependent dehydrogenase (Short-subunit alcohol dehydrogenase family)</fullName>
    </submittedName>
</protein>
<dbReference type="SUPFAM" id="SSF51735">
    <property type="entry name" value="NAD(P)-binding Rossmann-fold domains"/>
    <property type="match status" value="1"/>
</dbReference>
<dbReference type="PANTHER" id="PTHR43976:SF9">
    <property type="entry name" value="OXIDOREDUCTASE"/>
    <property type="match status" value="1"/>
</dbReference>
<comment type="caution">
    <text evidence="3">The sequence shown here is derived from an EMBL/GenBank/DDBJ whole genome shotgun (WGS) entry which is preliminary data.</text>
</comment>
<dbReference type="InterPro" id="IPR036291">
    <property type="entry name" value="NAD(P)-bd_dom_sf"/>
</dbReference>
<evidence type="ECO:0000256" key="1">
    <source>
        <dbReference type="ARBA" id="ARBA00006484"/>
    </source>
</evidence>
<dbReference type="PROSITE" id="PS00061">
    <property type="entry name" value="ADH_SHORT"/>
    <property type="match status" value="1"/>
</dbReference>
<evidence type="ECO:0000313" key="3">
    <source>
        <dbReference type="EMBL" id="MDQ0371352.1"/>
    </source>
</evidence>
<dbReference type="InterPro" id="IPR002347">
    <property type="entry name" value="SDR_fam"/>
</dbReference>
<dbReference type="AlphaFoldDB" id="A0AAE3W8T1"/>
<dbReference type="CDD" id="cd05374">
    <property type="entry name" value="17beta-HSD-like_SDR_c"/>
    <property type="match status" value="1"/>
</dbReference>
<dbReference type="RefSeq" id="WP_307248057.1">
    <property type="nucleotide sequence ID" value="NZ_JAUSUZ010000001.1"/>
</dbReference>
<dbReference type="PANTHER" id="PTHR43976">
    <property type="entry name" value="SHORT CHAIN DEHYDROGENASE"/>
    <property type="match status" value="1"/>
</dbReference>
<keyword evidence="4" id="KW-1185">Reference proteome</keyword>
<organism evidence="3 4">
    <name type="scientific">Catenuloplanes indicus</name>
    <dbReference type="NCBI Taxonomy" id="137267"/>
    <lineage>
        <taxon>Bacteria</taxon>
        <taxon>Bacillati</taxon>
        <taxon>Actinomycetota</taxon>
        <taxon>Actinomycetes</taxon>
        <taxon>Micromonosporales</taxon>
        <taxon>Micromonosporaceae</taxon>
        <taxon>Catenuloplanes</taxon>
    </lineage>
</organism>
<dbReference type="Proteomes" id="UP001240236">
    <property type="component" value="Unassembled WGS sequence"/>
</dbReference>
<proteinExistence type="inferred from homology"/>